<name>A0A3D3R704_9PLAN</name>
<sequence length="387" mass="43667">MIVGQPEMPSELLDDYQVQDHLHEHQSTFGVRAIFILFIALAGGILCAQWVRGARVETYVGSLQAPKTIITANNDAIIQEIYVQEGQTVSSGETILTLYDRNLEKSWKSKQQELVMLESELEQSKAKSEVELALRNKEIESDVFNAKLKSSQYLKEKYIHQITNLAWQDFLQDYDSISSNGSNEDVFRSLVYESRLPDENRITAMLRQESARNSAEVFAARVKLCEDQMEELKAIQRKLPAQIRVAMGVEVIKNRLDRVKQELKQLESQRDALQLKAGRYGTVGIFACEKGDPVKKGTPIVELFDKEHPHLVVEVPSRKISLFDEGKEVKIMFSGNLKGKGTIQRISEQAILQPGSTESIILVYVAPAGPLWPEFPMGTTVDVTLEK</sequence>
<proteinExistence type="predicted"/>
<evidence type="ECO:0008006" key="7">
    <source>
        <dbReference type="Google" id="ProtNLM"/>
    </source>
</evidence>
<comment type="subcellular location">
    <subcellularLocation>
        <location evidence="1">Cell envelope</location>
    </subcellularLocation>
</comment>
<evidence type="ECO:0000256" key="4">
    <source>
        <dbReference type="SAM" id="Phobius"/>
    </source>
</evidence>
<accession>A0A3D3R704</accession>
<evidence type="ECO:0000256" key="1">
    <source>
        <dbReference type="ARBA" id="ARBA00004196"/>
    </source>
</evidence>
<dbReference type="AlphaFoldDB" id="A0A3D3R704"/>
<evidence type="ECO:0000313" key="6">
    <source>
        <dbReference type="Proteomes" id="UP000263642"/>
    </source>
</evidence>
<comment type="caution">
    <text evidence="5">The sequence shown here is derived from an EMBL/GenBank/DDBJ whole genome shotgun (WGS) entry which is preliminary data.</text>
</comment>
<dbReference type="Proteomes" id="UP000263642">
    <property type="component" value="Unassembled WGS sequence"/>
</dbReference>
<dbReference type="GO" id="GO:0030313">
    <property type="term" value="C:cell envelope"/>
    <property type="evidence" value="ECO:0007669"/>
    <property type="project" value="UniProtKB-SubCell"/>
</dbReference>
<reference evidence="5 6" key="1">
    <citation type="journal article" date="2018" name="Nat. Biotechnol.">
        <title>A standardized bacterial taxonomy based on genome phylogeny substantially revises the tree of life.</title>
        <authorList>
            <person name="Parks D.H."/>
            <person name="Chuvochina M."/>
            <person name="Waite D.W."/>
            <person name="Rinke C."/>
            <person name="Skarshewski A."/>
            <person name="Chaumeil P.A."/>
            <person name="Hugenholtz P."/>
        </authorList>
    </citation>
    <scope>NUCLEOTIDE SEQUENCE [LARGE SCALE GENOMIC DNA]</scope>
    <source>
        <strain evidence="5">UBA9375</strain>
    </source>
</reference>
<feature type="coiled-coil region" evidence="3">
    <location>
        <begin position="249"/>
        <end position="276"/>
    </location>
</feature>
<evidence type="ECO:0000256" key="2">
    <source>
        <dbReference type="ARBA" id="ARBA00023054"/>
    </source>
</evidence>
<evidence type="ECO:0000313" key="5">
    <source>
        <dbReference type="EMBL" id="HCO24613.1"/>
    </source>
</evidence>
<dbReference type="InterPro" id="IPR050465">
    <property type="entry name" value="UPF0194_transport"/>
</dbReference>
<protein>
    <recommendedName>
        <fullName evidence="7">HlyD family secretion protein</fullName>
    </recommendedName>
</protein>
<evidence type="ECO:0000256" key="3">
    <source>
        <dbReference type="SAM" id="Coils"/>
    </source>
</evidence>
<keyword evidence="2 3" id="KW-0175">Coiled coil</keyword>
<organism evidence="5 6">
    <name type="scientific">Gimesia maris</name>
    <dbReference type="NCBI Taxonomy" id="122"/>
    <lineage>
        <taxon>Bacteria</taxon>
        <taxon>Pseudomonadati</taxon>
        <taxon>Planctomycetota</taxon>
        <taxon>Planctomycetia</taxon>
        <taxon>Planctomycetales</taxon>
        <taxon>Planctomycetaceae</taxon>
        <taxon>Gimesia</taxon>
    </lineage>
</organism>
<keyword evidence="4" id="KW-0812">Transmembrane</keyword>
<dbReference type="PANTHER" id="PTHR32347:SF23">
    <property type="entry name" value="BLL5650 PROTEIN"/>
    <property type="match status" value="1"/>
</dbReference>
<keyword evidence="4" id="KW-1133">Transmembrane helix</keyword>
<gene>
    <name evidence="5" type="ORF">DIT97_16875</name>
</gene>
<feature type="transmembrane region" description="Helical" evidence="4">
    <location>
        <begin position="29"/>
        <end position="51"/>
    </location>
</feature>
<dbReference type="PANTHER" id="PTHR32347">
    <property type="entry name" value="EFFLUX SYSTEM COMPONENT YKNX-RELATED"/>
    <property type="match status" value="1"/>
</dbReference>
<dbReference type="EMBL" id="DQAY01000104">
    <property type="protein sequence ID" value="HCO24613.1"/>
    <property type="molecule type" value="Genomic_DNA"/>
</dbReference>
<keyword evidence="4" id="KW-0472">Membrane</keyword>